<evidence type="ECO:0000256" key="4">
    <source>
        <dbReference type="ARBA" id="ARBA00004909"/>
    </source>
</evidence>
<proteinExistence type="inferred from homology"/>
<keyword evidence="6" id="KW-0028">Amino-acid biosynthesis</keyword>
<comment type="cofactor">
    <cofactor evidence="1">
        <name>FMN</name>
        <dbReference type="ChEBI" id="CHEBI:58210"/>
    </cofactor>
</comment>
<keyword evidence="12" id="KW-0408">Iron</keyword>
<dbReference type="GO" id="GO:0046872">
    <property type="term" value="F:metal ion binding"/>
    <property type="evidence" value="ECO:0007669"/>
    <property type="project" value="UniProtKB-KW"/>
</dbReference>
<keyword evidence="7" id="KW-0285">Flavoprotein</keyword>
<comment type="pathway">
    <text evidence="4">Nitrogen metabolism.</text>
</comment>
<comment type="cofactor">
    <cofactor evidence="2">
        <name>[3Fe-4S] cluster</name>
        <dbReference type="ChEBI" id="CHEBI:21137"/>
    </cofactor>
</comment>
<evidence type="ECO:0000256" key="9">
    <source>
        <dbReference type="ARBA" id="ARBA00022723"/>
    </source>
</evidence>
<keyword evidence="9" id="KW-0479">Metal-binding</keyword>
<dbReference type="EC" id="1.4.7.1" evidence="17"/>
<dbReference type="FunFam" id="3.20.20.70:FF:000084">
    <property type="entry name" value="Ferredoxin-dependent glutamate synthase, chloroplastic"/>
    <property type="match status" value="1"/>
</dbReference>
<evidence type="ECO:0000256" key="15">
    <source>
        <dbReference type="ARBA" id="ARBA00023291"/>
    </source>
</evidence>
<evidence type="ECO:0000256" key="1">
    <source>
        <dbReference type="ARBA" id="ARBA00001917"/>
    </source>
</evidence>
<dbReference type="FunFam" id="3.60.20.10:FF:000001">
    <property type="entry name" value="Glutamate synthase, large subunit"/>
    <property type="match status" value="1"/>
</dbReference>
<dbReference type="InterPro" id="IPR017932">
    <property type="entry name" value="GATase_2_dom"/>
</dbReference>
<dbReference type="GO" id="GO:0016041">
    <property type="term" value="F:glutamate synthase (ferredoxin) activity"/>
    <property type="evidence" value="ECO:0007669"/>
    <property type="project" value="UniProtKB-EC"/>
</dbReference>
<evidence type="ECO:0000256" key="3">
    <source>
        <dbReference type="ARBA" id="ARBA00004802"/>
    </source>
</evidence>
<dbReference type="RefSeq" id="WP_036905728.1">
    <property type="nucleotide sequence ID" value="NZ_CP138967.1"/>
</dbReference>
<evidence type="ECO:0000313" key="19">
    <source>
        <dbReference type="EMBL" id="KGG21066.1"/>
    </source>
</evidence>
<dbReference type="InterPro" id="IPR036485">
    <property type="entry name" value="Glu_synth_asu_C_sf"/>
</dbReference>
<keyword evidence="13" id="KW-0411">Iron-sulfur</keyword>
<dbReference type="CDD" id="cd00713">
    <property type="entry name" value="GltS"/>
    <property type="match status" value="1"/>
</dbReference>
<keyword evidence="8" id="KW-0288">FMN</keyword>
<dbReference type="SUPFAM" id="SSF56235">
    <property type="entry name" value="N-terminal nucleophile aminohydrolases (Ntn hydrolases)"/>
    <property type="match status" value="1"/>
</dbReference>
<comment type="similarity">
    <text evidence="5">Belongs to the glutamate synthase family.</text>
</comment>
<keyword evidence="10" id="KW-0315">Glutamine amidotransferase</keyword>
<dbReference type="SUPFAM" id="SSF69336">
    <property type="entry name" value="Alpha subunit of glutamate synthase, C-terminal domain"/>
    <property type="match status" value="1"/>
</dbReference>
<comment type="pathway">
    <text evidence="16">Amino-acid biosynthesis; L-glutamate biosynthesis via GLT pathway; L-glutamate from 2-oxoglutarate and L-glutamine (ferredoxin route): step 1/1.</text>
</comment>
<evidence type="ECO:0000256" key="13">
    <source>
        <dbReference type="ARBA" id="ARBA00023014"/>
    </source>
</evidence>
<dbReference type="Pfam" id="PF04898">
    <property type="entry name" value="Glu_syn_central"/>
    <property type="match status" value="1"/>
</dbReference>
<comment type="caution">
    <text evidence="19">The sequence shown here is derived from an EMBL/GenBank/DDBJ whole genome shotgun (WGS) entry which is preliminary data.</text>
</comment>
<gene>
    <name evidence="19" type="ORF">EV03_1007</name>
</gene>
<organism evidence="19 20">
    <name type="scientific">Prochlorococcus marinus str. PAC1</name>
    <dbReference type="NCBI Taxonomy" id="59924"/>
    <lineage>
        <taxon>Bacteria</taxon>
        <taxon>Bacillati</taxon>
        <taxon>Cyanobacteriota</taxon>
        <taxon>Cyanophyceae</taxon>
        <taxon>Synechococcales</taxon>
        <taxon>Prochlorococcaceae</taxon>
        <taxon>Prochlorococcus</taxon>
    </lineage>
</organism>
<dbReference type="PROSITE" id="PS51278">
    <property type="entry name" value="GATASE_TYPE_2"/>
    <property type="match status" value="1"/>
</dbReference>
<dbReference type="Gene3D" id="2.160.20.60">
    <property type="entry name" value="Glutamate synthase, alpha subunit, C-terminal domain"/>
    <property type="match status" value="1"/>
</dbReference>
<dbReference type="InterPro" id="IPR002932">
    <property type="entry name" value="Glu_synthdom"/>
</dbReference>
<dbReference type="InterPro" id="IPR013785">
    <property type="entry name" value="Aldolase_TIM"/>
</dbReference>
<dbReference type="Pfam" id="PF01645">
    <property type="entry name" value="Glu_synthase"/>
    <property type="match status" value="1"/>
</dbReference>
<evidence type="ECO:0000256" key="7">
    <source>
        <dbReference type="ARBA" id="ARBA00022630"/>
    </source>
</evidence>
<evidence type="ECO:0000256" key="6">
    <source>
        <dbReference type="ARBA" id="ARBA00022605"/>
    </source>
</evidence>
<keyword evidence="11 19" id="KW-0560">Oxidoreductase</keyword>
<dbReference type="GO" id="GO:0051538">
    <property type="term" value="F:3 iron, 4 sulfur cluster binding"/>
    <property type="evidence" value="ECO:0007669"/>
    <property type="project" value="UniProtKB-KW"/>
</dbReference>
<dbReference type="GO" id="GO:0006537">
    <property type="term" value="P:glutamate biosynthetic process"/>
    <property type="evidence" value="ECO:0007669"/>
    <property type="project" value="UniProtKB-KW"/>
</dbReference>
<dbReference type="Proteomes" id="UP000030392">
    <property type="component" value="Unassembled WGS sequence"/>
</dbReference>
<evidence type="ECO:0000256" key="16">
    <source>
        <dbReference type="ARBA" id="ARBA00037928"/>
    </source>
</evidence>
<evidence type="ECO:0000259" key="18">
    <source>
        <dbReference type="PROSITE" id="PS51278"/>
    </source>
</evidence>
<accession>A0A0A2C410</accession>
<dbReference type="InterPro" id="IPR050711">
    <property type="entry name" value="ET-N_metabolism_enzyme"/>
</dbReference>
<evidence type="ECO:0000256" key="12">
    <source>
        <dbReference type="ARBA" id="ARBA00023004"/>
    </source>
</evidence>
<evidence type="ECO:0000256" key="8">
    <source>
        <dbReference type="ARBA" id="ARBA00022643"/>
    </source>
</evidence>
<evidence type="ECO:0000256" key="14">
    <source>
        <dbReference type="ARBA" id="ARBA00023164"/>
    </source>
</evidence>
<dbReference type="EMBL" id="JNAX01000010">
    <property type="protein sequence ID" value="KGG21066.1"/>
    <property type="molecule type" value="Genomic_DNA"/>
</dbReference>
<evidence type="ECO:0000256" key="2">
    <source>
        <dbReference type="ARBA" id="ARBA00001927"/>
    </source>
</evidence>
<dbReference type="Pfam" id="PF01493">
    <property type="entry name" value="GXGXG"/>
    <property type="match status" value="1"/>
</dbReference>
<keyword evidence="15" id="KW-0003">3Fe-4S</keyword>
<protein>
    <recommendedName>
        <fullName evidence="17">glutamate synthase (ferredoxin)</fullName>
        <ecNumber evidence="17">1.4.7.1</ecNumber>
    </recommendedName>
</protein>
<evidence type="ECO:0000256" key="17">
    <source>
        <dbReference type="ARBA" id="ARBA00039085"/>
    </source>
</evidence>
<dbReference type="NCBIfam" id="NF008730">
    <property type="entry name" value="PRK11750.1"/>
    <property type="match status" value="1"/>
</dbReference>
<reference evidence="20" key="1">
    <citation type="journal article" date="2014" name="Sci. Data">
        <title>Genomes of diverse isolates of the marine cyanobacterium Prochlorococcus.</title>
        <authorList>
            <person name="Biller S."/>
            <person name="Berube P."/>
            <person name="Thompson J."/>
            <person name="Kelly L."/>
            <person name="Roggensack S."/>
            <person name="Awad L."/>
            <person name="Roache-Johnson K."/>
            <person name="Ding H."/>
            <person name="Giovannoni S.J."/>
            <person name="Moore L.R."/>
            <person name="Chisholm S.W."/>
        </authorList>
    </citation>
    <scope>NUCLEOTIDE SEQUENCE [LARGE SCALE GENOMIC DNA]</scope>
    <source>
        <strain evidence="20">PAC1</strain>
    </source>
</reference>
<feature type="domain" description="Glutamine amidotransferase type-2" evidence="18">
    <location>
        <begin position="28"/>
        <end position="423"/>
    </location>
</feature>
<dbReference type="PANTHER" id="PTHR11938:SF133">
    <property type="entry name" value="GLUTAMATE SYNTHASE (NADH)"/>
    <property type="match status" value="1"/>
</dbReference>
<dbReference type="CDD" id="cd02808">
    <property type="entry name" value="GltS_FMN"/>
    <property type="match status" value="1"/>
</dbReference>
<dbReference type="InterPro" id="IPR029055">
    <property type="entry name" value="Ntn_hydrolases_N"/>
</dbReference>
<dbReference type="Gene3D" id="3.60.20.10">
    <property type="entry name" value="Glutamine Phosphoribosylpyrophosphate, subunit 1, domain 1"/>
    <property type="match status" value="1"/>
</dbReference>
<name>A0A0A2C410_PROMR</name>
<dbReference type="Pfam" id="PF00310">
    <property type="entry name" value="GATase_2"/>
    <property type="match status" value="1"/>
</dbReference>
<dbReference type="InterPro" id="IPR006982">
    <property type="entry name" value="Glu_synth_centr_N"/>
</dbReference>
<dbReference type="Gene3D" id="3.20.20.70">
    <property type="entry name" value="Aldolase class I"/>
    <property type="match status" value="2"/>
</dbReference>
<dbReference type="InterPro" id="IPR002489">
    <property type="entry name" value="Glu_synth_asu_C"/>
</dbReference>
<dbReference type="PANTHER" id="PTHR11938">
    <property type="entry name" value="FAD NADPH DEHYDROGENASE/OXIDOREDUCTASE"/>
    <property type="match status" value="1"/>
</dbReference>
<dbReference type="GO" id="GO:0019676">
    <property type="term" value="P:ammonia assimilation cycle"/>
    <property type="evidence" value="ECO:0007669"/>
    <property type="project" value="TreeGrafter"/>
</dbReference>
<evidence type="ECO:0000256" key="10">
    <source>
        <dbReference type="ARBA" id="ARBA00022962"/>
    </source>
</evidence>
<comment type="pathway">
    <text evidence="3">Energy metabolism; nitrogen metabolism.</text>
</comment>
<evidence type="ECO:0000313" key="20">
    <source>
        <dbReference type="Proteomes" id="UP000030392"/>
    </source>
</evidence>
<dbReference type="CDD" id="cd00982">
    <property type="entry name" value="gltB_C"/>
    <property type="match status" value="1"/>
</dbReference>
<dbReference type="SUPFAM" id="SSF51395">
    <property type="entry name" value="FMN-linked oxidoreductases"/>
    <property type="match status" value="1"/>
</dbReference>
<evidence type="ECO:0000256" key="5">
    <source>
        <dbReference type="ARBA" id="ARBA00009716"/>
    </source>
</evidence>
<evidence type="ECO:0000256" key="11">
    <source>
        <dbReference type="ARBA" id="ARBA00023002"/>
    </source>
</evidence>
<keyword evidence="14" id="KW-0314">Glutamate biosynthesis</keyword>
<sequence>MHQRLSRSNWPYCDSTYPDAFSGEKDSCGVGFIASVEGKQNHWVLSQALLGLSCMEHRGGCGGDGDSGDGAGILCEIPWSYLRQVWDTAKKCETQSSGIGMIFMPKDSENREIARKICEEEAESVGLTSKGWRNVPVNEEVLGKLARENEPFITQWIVNIKDKNVNLEALLFRLRQRISNRANIELKEDKLGLYICSLSSKTIVYKGMVRSEILAPYYADLMDDRFEVSYAVYHRRFSTNTLPKWPLAQPMRLLGHNGEINTLLGNINWAKATETDISSVWKENANDLKPIVNNLFSDSANLDLNLELLVRSGRPITDSLLTLIPEAFRDQPELINKPEITAFYEYAAGTQEPWDGPALIVFTDGRNIGATLDRNGLRPARYCITKNGYVVMGSETGVVELEENQIQEKGRLGPGQMLAVDLDKKRILRNWDVKEESANRYPYLDWLKANRINLSIQNWEINNKFDKQELLQQQIAFGFSAEDFDYIINDMAANAKEPTYCMGDDIPLAILSNKSHILYDYFKQRFAQVTNPPIDPLREKLVTSLEMYLGVRKAPLSPKAESARLIHIKSPIINEKELTSIKNSELSCKQISTLIPINGDHFNLDEGLKNLCQQAEDSVINGGEILILSDRNISREKSYIPPLLAVGAVHHHLLKKGLRLKASIIIDTAQCWSTHHIACLIGFGASAICPWLTWETTRHWWQLPKTQKLISDGKLSNLSIEVAQYNVKKAMEDGLRKILSKIGISVLASYHGAQIFEAIGIGADLIDLAFKGTTSRIAGLTLSELSIETISFHKKAFPELEQKKLDFNGFVQYRSSGEFHLNNPEMSKILHAAVKAGPNYDHFKTYQELLESRPATTLRDLLTFKTAAQPLPLDQIESVESICQRFCTGGMSLGALSREAHEVLAIAMNRIGGKSNSGEGGEDPARFNVLDDVDENNQSKILPNLKGLVNGDTACSAIKQIASGRFGVTPEYLTSGKQLEIKVAQGAKPGEGGQLPGPKVDEYIAKLRNSKPGVALISPPPHHDIYSIEDLAQLIHDLHQINPTAKVSVKLVAEIGIGTIAGGVAKANADVIQISGHDGGTGASPLSSIKHAGLPWELGLTEVHRSLLENGLRERVLLRADGGLKTGWDVLIAALLGAEEYGFGTVAMIAEGCIMARICHTNKCPVGIATQQEGLRKRFPGLPEHVVNFFIFVAEEVRQLMSQVGVAKFEDLIGRTDLLIPRNIDLIKTKEVDLSSLLKPIDNSTDRSWLSHEIEAHSNGEVLENSLLKDEEVANALQTQGTITKEIPIVNTDRSVCARISGEIAKKHGNKGFNGNLNLIFKGSAGQSFGAFILKGMNISLIGEANDYVGKGINGGSITIVPEIINDTSNTQVILGNTCLYGATGGKLFALGIAGERFGVRNSGAHAVIEGAGDHCCEYMTGGVVVVLGKTGRNIGAGMTGGIAFILDKKNELDLRMNKEIVEVHQLTATNQEQFLNDLIFEYHQKTKSPLAQKILADWSSWKELFKAVVPPSEKSKLGIEEVLEKATI</sequence>